<dbReference type="AlphaFoldDB" id="A0A1I1WPZ7"/>
<evidence type="ECO:0000259" key="1">
    <source>
        <dbReference type="PROSITE" id="PS50125"/>
    </source>
</evidence>
<dbReference type="SUPFAM" id="SSF55073">
    <property type="entry name" value="Nucleotide cyclase"/>
    <property type="match status" value="1"/>
</dbReference>
<dbReference type="Proteomes" id="UP000198977">
    <property type="component" value="Unassembled WGS sequence"/>
</dbReference>
<dbReference type="PROSITE" id="PS50125">
    <property type="entry name" value="GUANYLATE_CYCLASE_2"/>
    <property type="match status" value="1"/>
</dbReference>
<dbReference type="EMBL" id="FOMW01000004">
    <property type="protein sequence ID" value="SFD97206.1"/>
    <property type="molecule type" value="Genomic_DNA"/>
</dbReference>
<dbReference type="InterPro" id="IPR001054">
    <property type="entry name" value="A/G_cyclase"/>
</dbReference>
<proteinExistence type="predicted"/>
<dbReference type="InterPro" id="IPR029787">
    <property type="entry name" value="Nucleotide_cyclase"/>
</dbReference>
<dbReference type="GO" id="GO:0009190">
    <property type="term" value="P:cyclic nucleotide biosynthetic process"/>
    <property type="evidence" value="ECO:0007669"/>
    <property type="project" value="InterPro"/>
</dbReference>
<reference evidence="2 3" key="1">
    <citation type="submission" date="2016-10" db="EMBL/GenBank/DDBJ databases">
        <authorList>
            <person name="de Groot N.N."/>
        </authorList>
    </citation>
    <scope>NUCLEOTIDE SEQUENCE [LARGE SCALE GENOMIC DNA]</scope>
    <source>
        <strain evidence="2 3">DSM 11443</strain>
    </source>
</reference>
<protein>
    <submittedName>
        <fullName evidence="2">Adenylate and Guanylate cyclase catalytic domain-containing protein</fullName>
    </submittedName>
</protein>
<dbReference type="STRING" id="74348.SAMN04488523_10490"/>
<sequence>MQGVEACALRAVAAALEILAAVDLARPVMRRLYGIDFSGRIGLHYGEALIGALGPPGVDRLTVVGDVANIASRVEQANKEAGNNLLTNEELFAEVQGDVISPDFLRVSIRGASARRTLYEIAELTEEAKVRVAHLITTPLSDLPGRRWMRLLASGTHRNTWWRNTSEEPCRCNAQAIPSR</sequence>
<dbReference type="GO" id="GO:0035556">
    <property type="term" value="P:intracellular signal transduction"/>
    <property type="evidence" value="ECO:0007669"/>
    <property type="project" value="InterPro"/>
</dbReference>
<dbReference type="Gene3D" id="3.30.70.1230">
    <property type="entry name" value="Nucleotide cyclase"/>
    <property type="match status" value="1"/>
</dbReference>
<gene>
    <name evidence="2" type="ORF">SAMN04488523_10490</name>
</gene>
<accession>A0A1I1WPZ7</accession>
<evidence type="ECO:0000313" key="3">
    <source>
        <dbReference type="Proteomes" id="UP000198977"/>
    </source>
</evidence>
<dbReference type="GO" id="GO:0004016">
    <property type="term" value="F:adenylate cyclase activity"/>
    <property type="evidence" value="ECO:0007669"/>
    <property type="project" value="UniProtKB-ARBA"/>
</dbReference>
<evidence type="ECO:0000313" key="2">
    <source>
        <dbReference type="EMBL" id="SFD97206.1"/>
    </source>
</evidence>
<name>A0A1I1WPZ7_9RHOB</name>
<organism evidence="2 3">
    <name type="scientific">Sulfitobacter brevis</name>
    <dbReference type="NCBI Taxonomy" id="74348"/>
    <lineage>
        <taxon>Bacteria</taxon>
        <taxon>Pseudomonadati</taxon>
        <taxon>Pseudomonadota</taxon>
        <taxon>Alphaproteobacteria</taxon>
        <taxon>Rhodobacterales</taxon>
        <taxon>Roseobacteraceae</taxon>
        <taxon>Sulfitobacter</taxon>
    </lineage>
</organism>
<feature type="domain" description="Guanylate cyclase" evidence="1">
    <location>
        <begin position="40"/>
        <end position="75"/>
    </location>
</feature>
<keyword evidence="3" id="KW-1185">Reference proteome</keyword>